<dbReference type="AlphaFoldDB" id="A0A2Z6P1P2"/>
<organism evidence="3 4">
    <name type="scientific">Trifolium subterraneum</name>
    <name type="common">Subterranean clover</name>
    <dbReference type="NCBI Taxonomy" id="3900"/>
    <lineage>
        <taxon>Eukaryota</taxon>
        <taxon>Viridiplantae</taxon>
        <taxon>Streptophyta</taxon>
        <taxon>Embryophyta</taxon>
        <taxon>Tracheophyta</taxon>
        <taxon>Spermatophyta</taxon>
        <taxon>Magnoliopsida</taxon>
        <taxon>eudicotyledons</taxon>
        <taxon>Gunneridae</taxon>
        <taxon>Pentapetalae</taxon>
        <taxon>rosids</taxon>
        <taxon>fabids</taxon>
        <taxon>Fabales</taxon>
        <taxon>Fabaceae</taxon>
        <taxon>Papilionoideae</taxon>
        <taxon>50 kb inversion clade</taxon>
        <taxon>NPAAA clade</taxon>
        <taxon>Hologalegina</taxon>
        <taxon>IRL clade</taxon>
        <taxon>Trifolieae</taxon>
        <taxon>Trifolium</taxon>
    </lineage>
</organism>
<feature type="compositionally biased region" description="Low complexity" evidence="2">
    <location>
        <begin position="25"/>
        <end position="35"/>
    </location>
</feature>
<accession>A0A2Z6P1P2</accession>
<evidence type="ECO:0000256" key="1">
    <source>
        <dbReference type="SAM" id="Coils"/>
    </source>
</evidence>
<feature type="coiled-coil region" evidence="1">
    <location>
        <begin position="118"/>
        <end position="190"/>
    </location>
</feature>
<evidence type="ECO:0000313" key="4">
    <source>
        <dbReference type="Proteomes" id="UP000242715"/>
    </source>
</evidence>
<protein>
    <submittedName>
        <fullName evidence="3">Uncharacterized protein</fullName>
    </submittedName>
</protein>
<dbReference type="EMBL" id="DF974746">
    <property type="protein sequence ID" value="GAU50348.1"/>
    <property type="molecule type" value="Genomic_DNA"/>
</dbReference>
<feature type="compositionally biased region" description="Basic and acidic residues" evidence="2">
    <location>
        <begin position="10"/>
        <end position="19"/>
    </location>
</feature>
<keyword evidence="4" id="KW-1185">Reference proteome</keyword>
<name>A0A2Z6P1P2_TRISU</name>
<proteinExistence type="predicted"/>
<evidence type="ECO:0000256" key="2">
    <source>
        <dbReference type="SAM" id="MobiDB-lite"/>
    </source>
</evidence>
<reference evidence="4" key="1">
    <citation type="journal article" date="2017" name="Front. Plant Sci.">
        <title>Climate Clever Clovers: New Paradigm to Reduce the Environmental Footprint of Ruminants by Breeding Low Methanogenic Forages Utilizing Haplotype Variation.</title>
        <authorList>
            <person name="Kaur P."/>
            <person name="Appels R."/>
            <person name="Bayer P.E."/>
            <person name="Keeble-Gagnere G."/>
            <person name="Wang J."/>
            <person name="Hirakawa H."/>
            <person name="Shirasawa K."/>
            <person name="Vercoe P."/>
            <person name="Stefanova K."/>
            <person name="Durmic Z."/>
            <person name="Nichols P."/>
            <person name="Revell C."/>
            <person name="Isobe S.N."/>
            <person name="Edwards D."/>
            <person name="Erskine W."/>
        </authorList>
    </citation>
    <scope>NUCLEOTIDE SEQUENCE [LARGE SCALE GENOMIC DNA]</scope>
    <source>
        <strain evidence="4">cv. Daliak</strain>
    </source>
</reference>
<keyword evidence="1" id="KW-0175">Coiled coil</keyword>
<gene>
    <name evidence="3" type="ORF">TSUD_296690</name>
</gene>
<sequence>MANQNAKPVRKSEHGDTDMKSFYASLESSDTSSPSLVSLKCTSEKTKKAIHTLQDLLSKEISFLSQPIHCTAMKNALEHLLTLPENEGLPMAAKSEIQKLQQRFEHWSLEYHYASSLSATAEAKLSKASEVKNDLQANAKEFKKMDSEGNIVFYNLEFWQTRKRKLEEKLELTNGEIERYKEREDEVAKKKTELFDKGRMLKADWDDMMIRVPEVKAEWELANQTQDNIEVEWFKLRQQFIRSTRFKDWM</sequence>
<feature type="region of interest" description="Disordered" evidence="2">
    <location>
        <begin position="1"/>
        <end position="35"/>
    </location>
</feature>
<dbReference type="Proteomes" id="UP000242715">
    <property type="component" value="Unassembled WGS sequence"/>
</dbReference>
<dbReference type="OrthoDB" id="1425560at2759"/>
<evidence type="ECO:0000313" key="3">
    <source>
        <dbReference type="EMBL" id="GAU50348.1"/>
    </source>
</evidence>